<organism evidence="1 2">
    <name type="scientific">Phlebia brevispora</name>
    <dbReference type="NCBI Taxonomy" id="194682"/>
    <lineage>
        <taxon>Eukaryota</taxon>
        <taxon>Fungi</taxon>
        <taxon>Dikarya</taxon>
        <taxon>Basidiomycota</taxon>
        <taxon>Agaricomycotina</taxon>
        <taxon>Agaricomycetes</taxon>
        <taxon>Polyporales</taxon>
        <taxon>Meruliaceae</taxon>
        <taxon>Phlebia</taxon>
    </lineage>
</organism>
<evidence type="ECO:0000313" key="1">
    <source>
        <dbReference type="EMBL" id="KAJ3531149.1"/>
    </source>
</evidence>
<sequence>MENTECGGLYVRSGNTQQTSFTYGHLDMVRVRSVAVSFNVGGIFAFSVNNEDTDNKMAGRWRLKLAVNESAGGYQYAADHQLTASDSVGAWLPADSHSREKRSAAQHFVAQNHQAASECRLQDGGQLFDVLRRLTWVQWAHFWSGWLAWTCDAVDFFSVSLSVTRLTEQFGKETNALTTAITLTLLFRTAGAIIFGVISDRYGRKWPLVANLFLVAGLQLGSGFVQTFRQFLAVRSLFGIAMGGVWGVATSCALENLPAEVRGLASGVLQQGYAVGYLIAAVINLWLVPEVSQSWRALFWTAAGLSIFAGFVRMMLPESEIFLRAKKHEENTGRSARDATMTFMREAKDMLKKHWLLSIYAVVMMSGFNFLPHGSQDLYPTFLQKSKGLGEHDSTVATIIGNCGAIAGGAVAGFLSHMLKNYISLLASLFFSSAHSYRYGSCPTDSALSPPEHSACSSAYREP</sequence>
<comment type="caution">
    <text evidence="1">The sequence shown here is derived from an EMBL/GenBank/DDBJ whole genome shotgun (WGS) entry which is preliminary data.</text>
</comment>
<keyword evidence="2" id="KW-1185">Reference proteome</keyword>
<proteinExistence type="predicted"/>
<name>A0ACC1S359_9APHY</name>
<protein>
    <submittedName>
        <fullName evidence="1">Uncharacterized protein</fullName>
    </submittedName>
</protein>
<gene>
    <name evidence="1" type="ORF">NM688_g7614</name>
</gene>
<dbReference type="EMBL" id="JANHOG010001823">
    <property type="protein sequence ID" value="KAJ3531149.1"/>
    <property type="molecule type" value="Genomic_DNA"/>
</dbReference>
<reference evidence="1" key="1">
    <citation type="submission" date="2022-07" db="EMBL/GenBank/DDBJ databases">
        <title>Genome Sequence of Phlebia brevispora.</title>
        <authorList>
            <person name="Buettner E."/>
        </authorList>
    </citation>
    <scope>NUCLEOTIDE SEQUENCE</scope>
    <source>
        <strain evidence="1">MPL23</strain>
    </source>
</reference>
<evidence type="ECO:0000313" key="2">
    <source>
        <dbReference type="Proteomes" id="UP001148662"/>
    </source>
</evidence>
<dbReference type="Proteomes" id="UP001148662">
    <property type="component" value="Unassembled WGS sequence"/>
</dbReference>
<accession>A0ACC1S359</accession>